<dbReference type="AlphaFoldDB" id="D0N1X8"/>
<proteinExistence type="predicted"/>
<evidence type="ECO:0000313" key="2">
    <source>
        <dbReference type="Proteomes" id="UP000006643"/>
    </source>
</evidence>
<dbReference type="VEuPathDB" id="FungiDB:PITG_04740"/>
<accession>D0N1X8</accession>
<dbReference type="KEGG" id="pif:PITG_04740"/>
<name>D0N1X8_PHYIT</name>
<gene>
    <name evidence="1" type="ORF">PITG_04740</name>
</gene>
<dbReference type="Proteomes" id="UP000006643">
    <property type="component" value="Unassembled WGS sequence"/>
</dbReference>
<sequence length="174" mass="19871">MTERNVLHLKDFKNVRLMGSRTIQLDSTTMSLIKSYLDFFANTLGEQPSKLLPSMFNPQPGESDYTNLSNSFSQVLSKLFIKYNGNPMSMNMIRHIAKSHLIQSPAYAERVNREMNDLHAKLLHSTMAANTSYNKIANRAMLPNRPKDRRGRIFHGAFTSIGSDKTLEIDIFEE</sequence>
<organism evidence="1 2">
    <name type="scientific">Phytophthora infestans (strain T30-4)</name>
    <name type="common">Potato late blight agent</name>
    <dbReference type="NCBI Taxonomy" id="403677"/>
    <lineage>
        <taxon>Eukaryota</taxon>
        <taxon>Sar</taxon>
        <taxon>Stramenopiles</taxon>
        <taxon>Oomycota</taxon>
        <taxon>Peronosporomycetes</taxon>
        <taxon>Peronosporales</taxon>
        <taxon>Peronosporaceae</taxon>
        <taxon>Phytophthora</taxon>
    </lineage>
</organism>
<protein>
    <submittedName>
        <fullName evidence="1">Uncharacterized protein</fullName>
    </submittedName>
</protein>
<dbReference type="HOGENOM" id="CLU_058731_1_0_1"/>
<dbReference type="OrthoDB" id="100135at2759"/>
<dbReference type="RefSeq" id="XP_002905466.1">
    <property type="nucleotide sequence ID" value="XM_002905420.1"/>
</dbReference>
<dbReference type="OMA" id="MIRHIAK"/>
<reference evidence="2" key="1">
    <citation type="journal article" date="2009" name="Nature">
        <title>Genome sequence and analysis of the Irish potato famine pathogen Phytophthora infestans.</title>
        <authorList>
            <consortium name="The Broad Institute Genome Sequencing Platform"/>
            <person name="Haas B.J."/>
            <person name="Kamoun S."/>
            <person name="Zody M.C."/>
            <person name="Jiang R.H."/>
            <person name="Handsaker R.E."/>
            <person name="Cano L.M."/>
            <person name="Grabherr M."/>
            <person name="Kodira C.D."/>
            <person name="Raffaele S."/>
            <person name="Torto-Alalibo T."/>
            <person name="Bozkurt T.O."/>
            <person name="Ah-Fong A.M."/>
            <person name="Alvarado L."/>
            <person name="Anderson V.L."/>
            <person name="Armstrong M.R."/>
            <person name="Avrova A."/>
            <person name="Baxter L."/>
            <person name="Beynon J."/>
            <person name="Boevink P.C."/>
            <person name="Bollmann S.R."/>
            <person name="Bos J.I."/>
            <person name="Bulone V."/>
            <person name="Cai G."/>
            <person name="Cakir C."/>
            <person name="Carrington J.C."/>
            <person name="Chawner M."/>
            <person name="Conti L."/>
            <person name="Costanzo S."/>
            <person name="Ewan R."/>
            <person name="Fahlgren N."/>
            <person name="Fischbach M.A."/>
            <person name="Fugelstad J."/>
            <person name="Gilroy E.M."/>
            <person name="Gnerre S."/>
            <person name="Green P.J."/>
            <person name="Grenville-Briggs L.J."/>
            <person name="Griffith J."/>
            <person name="Grunwald N.J."/>
            <person name="Horn K."/>
            <person name="Horner N.R."/>
            <person name="Hu C.H."/>
            <person name="Huitema E."/>
            <person name="Jeong D.H."/>
            <person name="Jones A.M."/>
            <person name="Jones J.D."/>
            <person name="Jones R.W."/>
            <person name="Karlsson E.K."/>
            <person name="Kunjeti S.G."/>
            <person name="Lamour K."/>
            <person name="Liu Z."/>
            <person name="Ma L."/>
            <person name="Maclean D."/>
            <person name="Chibucos M.C."/>
            <person name="McDonald H."/>
            <person name="McWalters J."/>
            <person name="Meijer H.J."/>
            <person name="Morgan W."/>
            <person name="Morris P.F."/>
            <person name="Munro C.A."/>
            <person name="O'Neill K."/>
            <person name="Ospina-Giraldo M."/>
            <person name="Pinzon A."/>
            <person name="Pritchard L."/>
            <person name="Ramsahoye B."/>
            <person name="Ren Q."/>
            <person name="Restrepo S."/>
            <person name="Roy S."/>
            <person name="Sadanandom A."/>
            <person name="Savidor A."/>
            <person name="Schornack S."/>
            <person name="Schwartz D.C."/>
            <person name="Schumann U.D."/>
            <person name="Schwessinger B."/>
            <person name="Seyer L."/>
            <person name="Sharpe T."/>
            <person name="Silvar C."/>
            <person name="Song J."/>
            <person name="Studholme D.J."/>
            <person name="Sykes S."/>
            <person name="Thines M."/>
            <person name="van de Vondervoort P.J."/>
            <person name="Phuntumart V."/>
            <person name="Wawra S."/>
            <person name="Weide R."/>
            <person name="Win J."/>
            <person name="Young C."/>
            <person name="Zhou S."/>
            <person name="Fry W."/>
            <person name="Meyers B.C."/>
            <person name="van West P."/>
            <person name="Ristaino J."/>
            <person name="Govers F."/>
            <person name="Birch P.R."/>
            <person name="Whisson S.C."/>
            <person name="Judelson H.S."/>
            <person name="Nusbaum C."/>
        </authorList>
    </citation>
    <scope>NUCLEOTIDE SEQUENCE [LARGE SCALE GENOMIC DNA]</scope>
    <source>
        <strain evidence="2">T30-4</strain>
    </source>
</reference>
<evidence type="ECO:0000313" key="1">
    <source>
        <dbReference type="EMBL" id="EEY68307.1"/>
    </source>
</evidence>
<dbReference type="GeneID" id="9475935"/>
<keyword evidence="2" id="KW-1185">Reference proteome</keyword>
<dbReference type="EMBL" id="DS028123">
    <property type="protein sequence ID" value="EEY68307.1"/>
    <property type="molecule type" value="Genomic_DNA"/>
</dbReference>
<dbReference type="InParanoid" id="D0N1X8"/>